<dbReference type="InterPro" id="IPR002656">
    <property type="entry name" value="Acyl_transf_3_dom"/>
</dbReference>
<evidence type="ECO:0000313" key="4">
    <source>
        <dbReference type="Proteomes" id="UP001310692"/>
    </source>
</evidence>
<evidence type="ECO:0000256" key="1">
    <source>
        <dbReference type="SAM" id="Phobius"/>
    </source>
</evidence>
<dbReference type="GO" id="GO:0016746">
    <property type="term" value="F:acyltransferase activity"/>
    <property type="evidence" value="ECO:0007669"/>
    <property type="project" value="UniProtKB-KW"/>
</dbReference>
<feature type="transmembrane region" description="Helical" evidence="1">
    <location>
        <begin position="229"/>
        <end position="250"/>
    </location>
</feature>
<keyword evidence="1" id="KW-0472">Membrane</keyword>
<dbReference type="EC" id="2.3.-.-" evidence="3"/>
<feature type="transmembrane region" description="Helical" evidence="1">
    <location>
        <begin position="89"/>
        <end position="108"/>
    </location>
</feature>
<dbReference type="RefSeq" id="WP_330195988.1">
    <property type="nucleotide sequence ID" value="NZ_JAZDRO010000002.1"/>
</dbReference>
<dbReference type="PANTHER" id="PTHR23028">
    <property type="entry name" value="ACETYLTRANSFERASE"/>
    <property type="match status" value="1"/>
</dbReference>
<reference evidence="3 4" key="1">
    <citation type="submission" date="2024-01" db="EMBL/GenBank/DDBJ databases">
        <title>Hyphobacterium bacterium isolated from marine sediment.</title>
        <authorList>
            <person name="Zhao S."/>
        </authorList>
    </citation>
    <scope>NUCLEOTIDE SEQUENCE [LARGE SCALE GENOMIC DNA]</scope>
    <source>
        <strain evidence="3 4">Y60-23</strain>
    </source>
</reference>
<dbReference type="Proteomes" id="UP001310692">
    <property type="component" value="Unassembled WGS sequence"/>
</dbReference>
<comment type="caution">
    <text evidence="3">The sequence shown here is derived from an EMBL/GenBank/DDBJ whole genome shotgun (WGS) entry which is preliminary data.</text>
</comment>
<feature type="transmembrane region" description="Helical" evidence="1">
    <location>
        <begin position="12"/>
        <end position="34"/>
    </location>
</feature>
<evidence type="ECO:0000259" key="2">
    <source>
        <dbReference type="Pfam" id="PF01757"/>
    </source>
</evidence>
<keyword evidence="4" id="KW-1185">Reference proteome</keyword>
<organism evidence="3 4">
    <name type="scientific">Hyphobacterium marinum</name>
    <dbReference type="NCBI Taxonomy" id="3116574"/>
    <lineage>
        <taxon>Bacteria</taxon>
        <taxon>Pseudomonadati</taxon>
        <taxon>Pseudomonadota</taxon>
        <taxon>Alphaproteobacteria</taxon>
        <taxon>Maricaulales</taxon>
        <taxon>Maricaulaceae</taxon>
        <taxon>Hyphobacterium</taxon>
    </lineage>
</organism>
<accession>A0ABU7LY28</accession>
<keyword evidence="3" id="KW-0808">Transferase</keyword>
<dbReference type="PANTHER" id="PTHR23028:SF53">
    <property type="entry name" value="ACYL_TRANSF_3 DOMAIN-CONTAINING PROTEIN"/>
    <property type="match status" value="1"/>
</dbReference>
<dbReference type="Pfam" id="PF01757">
    <property type="entry name" value="Acyl_transf_3"/>
    <property type="match status" value="1"/>
</dbReference>
<feature type="transmembrane region" description="Helical" evidence="1">
    <location>
        <begin position="256"/>
        <end position="279"/>
    </location>
</feature>
<sequence>MTAGSSVPSSGYIPALDGLRFVAFFLVFLHHSFYTPLDGLSYFQGNMWFGVELFFLLSGFLITRLLLVERRETGRISWKRYGLRRILRIWPLYFAMILVFSATGWFNFEDNYWPHFLSFITFTNNIHSAFSGWPNAPVISPLWTISSEEQFYLVLPFLAGLAVVSRRAFLGVAAAWLIVALVFRFVFILEDVPYPAIWVFTPAKPEALLAGVVMAVFERQMLVWRWKWLAIAALTAVSVWILFFTGLLWEPGWHQAFLYFGSAGLAAAMLWAVLSTPILSAPLGWRPIAYLGRISFGLYVFHRLAMYLADWLVPQIYDRDAVSANGWVVDDPWVWIQGFVLVFAVTVVFAALSYQFLEKPFLKLKTRFEFIEGRPV</sequence>
<feature type="transmembrane region" description="Helical" evidence="1">
    <location>
        <begin position="195"/>
        <end position="217"/>
    </location>
</feature>
<proteinExistence type="predicted"/>
<feature type="domain" description="Acyltransferase 3" evidence="2">
    <location>
        <begin position="14"/>
        <end position="350"/>
    </location>
</feature>
<dbReference type="InterPro" id="IPR050879">
    <property type="entry name" value="Acyltransferase_3"/>
</dbReference>
<dbReference type="EMBL" id="JAZDRO010000002">
    <property type="protein sequence ID" value="MEE2566448.1"/>
    <property type="molecule type" value="Genomic_DNA"/>
</dbReference>
<protein>
    <submittedName>
        <fullName evidence="3">Acyltransferase</fullName>
        <ecNumber evidence="3">2.3.-.-</ecNumber>
    </submittedName>
</protein>
<keyword evidence="1" id="KW-0812">Transmembrane</keyword>
<feature type="transmembrane region" description="Helical" evidence="1">
    <location>
        <begin position="46"/>
        <end position="68"/>
    </location>
</feature>
<feature type="transmembrane region" description="Helical" evidence="1">
    <location>
        <begin position="168"/>
        <end position="189"/>
    </location>
</feature>
<keyword evidence="1" id="KW-1133">Transmembrane helix</keyword>
<name>A0ABU7LY28_9PROT</name>
<evidence type="ECO:0000313" key="3">
    <source>
        <dbReference type="EMBL" id="MEE2566448.1"/>
    </source>
</evidence>
<keyword evidence="3" id="KW-0012">Acyltransferase</keyword>
<feature type="transmembrane region" description="Helical" evidence="1">
    <location>
        <begin position="333"/>
        <end position="357"/>
    </location>
</feature>
<gene>
    <name evidence="3" type="ORF">V0U35_07115</name>
</gene>